<sequence>MIPVALPSVETLLLLAFLLATTLVWGIWTMVLIARYAGGRWGRPMMLPYGLATAVAIFTLWQFGNFYLQMRAYDREMASSYRPELGEPVRLGQIDMPKGTKLELAVADTRESFNRAVFPHPVLVANVDAVEIARYIAIKTNGNYETVGFVPETMRVTGNGVTLQSGWRCDAAQPVEFDLKADGDVSAFSRCVLADGNIVDGIVLPKGTFLRASTGNVYTDGFVDSDRWVLDTPTGQAIRIDDFALEDVTLALDGERKLYEIRSAVLSKEATAGALHFAAGSGIRFNPRHIRTDYPGTWLITPSSTSTGSEPVSLRSSVLNRGGELLTTFSD</sequence>
<dbReference type="EMBL" id="JAAMAY010000006">
    <property type="protein sequence ID" value="NTC27774.1"/>
    <property type="molecule type" value="Genomic_DNA"/>
</dbReference>
<gene>
    <name evidence="2" type="ORF">G6M46_06290</name>
</gene>
<name>A0AA44J7M8_AGRTU</name>
<dbReference type="Proteomes" id="UP000702952">
    <property type="component" value="Unassembled WGS sequence"/>
</dbReference>
<feature type="transmembrane region" description="Helical" evidence="1">
    <location>
        <begin position="46"/>
        <end position="68"/>
    </location>
</feature>
<proteinExistence type="predicted"/>
<organism evidence="2 3">
    <name type="scientific">Agrobacterium tumefaciens</name>
    <dbReference type="NCBI Taxonomy" id="358"/>
    <lineage>
        <taxon>Bacteria</taxon>
        <taxon>Pseudomonadati</taxon>
        <taxon>Pseudomonadota</taxon>
        <taxon>Alphaproteobacteria</taxon>
        <taxon>Hyphomicrobiales</taxon>
        <taxon>Rhizobiaceae</taxon>
        <taxon>Rhizobium/Agrobacterium group</taxon>
        <taxon>Agrobacterium</taxon>
        <taxon>Agrobacterium tumefaciens complex</taxon>
    </lineage>
</organism>
<evidence type="ECO:0000256" key="1">
    <source>
        <dbReference type="SAM" id="Phobius"/>
    </source>
</evidence>
<feature type="transmembrane region" description="Helical" evidence="1">
    <location>
        <begin position="12"/>
        <end position="34"/>
    </location>
</feature>
<keyword evidence="1" id="KW-0812">Transmembrane</keyword>
<dbReference type="AlphaFoldDB" id="A0AA44J7M8"/>
<protein>
    <submittedName>
        <fullName evidence="2">Uncharacterized protein</fullName>
    </submittedName>
</protein>
<dbReference type="RefSeq" id="WP_065660342.1">
    <property type="nucleotide sequence ID" value="NZ_CP123839.1"/>
</dbReference>
<keyword evidence="1" id="KW-0472">Membrane</keyword>
<keyword evidence="1" id="KW-1133">Transmembrane helix</keyword>
<comment type="caution">
    <text evidence="2">The sequence shown here is derived from an EMBL/GenBank/DDBJ whole genome shotgun (WGS) entry which is preliminary data.</text>
</comment>
<accession>A0AA44J7M8</accession>
<evidence type="ECO:0000313" key="3">
    <source>
        <dbReference type="Proteomes" id="UP000702952"/>
    </source>
</evidence>
<reference evidence="2" key="1">
    <citation type="journal article" date="2020" name="Science">
        <title>Unexpected conservation and global transmission of agrobacterial virulence plasmids.</title>
        <authorList>
            <person name="Weisberg A.J."/>
            <person name="Davis E.W. 2nd"/>
            <person name="Tabima J."/>
            <person name="Belcher M.S."/>
            <person name="Miller M."/>
            <person name="Kuo C.H."/>
            <person name="Loper J.E."/>
            <person name="Grunwald N.J."/>
            <person name="Putnam M.L."/>
            <person name="Chang J.H."/>
        </authorList>
    </citation>
    <scope>NUCLEOTIDE SEQUENCE</scope>
    <source>
        <strain evidence="2">17-1853-1a</strain>
    </source>
</reference>
<evidence type="ECO:0000313" key="2">
    <source>
        <dbReference type="EMBL" id="NTC27774.1"/>
    </source>
</evidence>